<evidence type="ECO:0000259" key="1">
    <source>
        <dbReference type="Pfam" id="PF02514"/>
    </source>
</evidence>
<dbReference type="PANTHER" id="PTHR44119:SF4">
    <property type="entry name" value="AEROBIC COBALTOCHELATASE SUBUNIT COBN"/>
    <property type="match status" value="1"/>
</dbReference>
<dbReference type="RefSeq" id="WP_172504899.1">
    <property type="nucleotide sequence ID" value="NZ_OENE01000004.1"/>
</dbReference>
<dbReference type="PANTHER" id="PTHR44119">
    <property type="entry name" value="MAGNESIUM-CHELATASE SUBUNIT CHLH, CHLOROPLASTIC"/>
    <property type="match status" value="1"/>
</dbReference>
<dbReference type="EC" id="6.6.1.2" evidence="2"/>
<reference evidence="2 3" key="1">
    <citation type="submission" date="2017-11" db="EMBL/GenBank/DDBJ databases">
        <authorList>
            <person name="Duchaud E."/>
        </authorList>
    </citation>
    <scope>NUCLEOTIDE SEQUENCE [LARGE SCALE GENOMIC DNA]</scope>
    <source>
        <strain evidence="2 3">TNO010</strain>
    </source>
</reference>
<name>A0A2I2LDQ5_9FLAO</name>
<dbReference type="CDD" id="cd10150">
    <property type="entry name" value="CobN_like"/>
    <property type="match status" value="1"/>
</dbReference>
<accession>A0A2I2LDQ5</accession>
<dbReference type="GO" id="GO:0051116">
    <property type="term" value="F:cobaltochelatase activity"/>
    <property type="evidence" value="ECO:0007669"/>
    <property type="project" value="UniProtKB-EC"/>
</dbReference>
<feature type="domain" description="CobN/magnesium chelatase" evidence="1">
    <location>
        <begin position="143"/>
        <end position="1235"/>
    </location>
</feature>
<dbReference type="Pfam" id="PF02514">
    <property type="entry name" value="CobN-Mg_chel"/>
    <property type="match status" value="1"/>
</dbReference>
<dbReference type="EMBL" id="OENE01000004">
    <property type="protein sequence ID" value="SOS58436.1"/>
    <property type="molecule type" value="Genomic_DNA"/>
</dbReference>
<proteinExistence type="predicted"/>
<dbReference type="InterPro" id="IPR011953">
    <property type="entry name" value="Cobalto_CobN"/>
</dbReference>
<dbReference type="NCBIfam" id="TIGR02257">
    <property type="entry name" value="cobalto_cobN"/>
    <property type="match status" value="1"/>
</dbReference>
<evidence type="ECO:0000313" key="3">
    <source>
        <dbReference type="Proteomes" id="UP000490060"/>
    </source>
</evidence>
<sequence>MHLISTIPGGWNPNDEGVFYIDQSPGDIVFLSSADSDLFMMNNAYKLIHNSVEKTPSFRFANLSYFKQELTIDTYVDEVIATAKIVVLKLLGGKAYYNYLCEAVTECCEENNIQLLFLPGDNKPDLELMQSSNIPLKDVDIIWKYIQSGGIENCQSALQLISNRITDAKVIPNAIKTIPDLFLYHPKEGIYTTLKAKSTKKKAIIFGYRSYYLSNNLAPIHSIIDSLEAEGISATALMAAGYREQDIQQQIFDLLKSHHIEKPQVIINTTGFSVQGFHDTTQSLFDVFNVPVIQAIMGSCNKESWLEGNFGLPPTDIAMNIALPEVDGKIISKVISFKESIEKDALTDSEVVSYVPNIEGCEFVAKMAKNWINLQNKNNSDKKIALVLPNYPNKNSRLANGVGLDTPQSTLQILAKLSEENYSLSDDFPITTNQLIDKLTNAVTNDLETINSLNERQTIKLDAAIFYKYYHQLSAELREKVEKQWGNPEKSPNYKEDSQNGYFLIPGFLSDNIFISIQPSRGYNLDLQASYHSPDLPPPHAYLAYYIWLQHSFNADALVHIGKHGNLEWLPGKSVALSKETCFPAAILGAIPHFYPFIINDPGEGTQAKRRNQAVILDHLIPPMTRAENYGDLLKLELLIDEFYESALVDTKRASLIKTKIENLVNETHLKSDLNQDGKDIDALLEVIDGYLCELKESQIRGGLHILGKLPRQEKLVDLIVALHRLPQGNLKGITQCLSEDLQLNFDPINVVYSDIFDKNIFGIHCRTFGQAVELLENKAKNIVNQLLNNKEIENIGDYTTEIITYINQHTLPVLHKTNTEITHLIKGLNGHYIPAGGSGAPTRGRIDILPTGRNFYSVDVRTVPSETAYQIGQKSAQNIIDRYLQENGEYPTSIGLSVWGTSTMRTSGDDIAQALALIGVKPVWQGSNRRVKDFKVLSTLELKRPRVDVMLRISGFFRDAFPDLISLFNSAIEKVASLDETAEQNPIKKRFEQEKQQWQEEGLDEKQANERALYRVFGSKPGAYGAGLQGLIDGKNWTTSDDLANAYINWSGYAYSGKNNSGKSAHETFKKRLSNIEVVMQNQDNREHDILDSDDYYQFQGGMTAAVNTIKGSQPETYFGDHSRPDNPKVKSLKEELLKVFRSRVVNPKWMQGMQEHGYKGAFEMAATMDYLFAYDATTNLIEDFMYQQITEKYLFDDDNKAFIEEHNPWALKDMSERMLEAIQRGLWENPSEETIEELKEIYKNADAITE</sequence>
<dbReference type="Proteomes" id="UP000490060">
    <property type="component" value="Unassembled WGS sequence"/>
</dbReference>
<dbReference type="GO" id="GO:0009236">
    <property type="term" value="P:cobalamin biosynthetic process"/>
    <property type="evidence" value="ECO:0007669"/>
    <property type="project" value="InterPro"/>
</dbReference>
<keyword evidence="2" id="KW-0436">Ligase</keyword>
<organism evidence="2 3">
    <name type="scientific">Tenacibaculum finnmarkense genomovar ulcerans</name>
    <dbReference type="NCBI Taxonomy" id="2781388"/>
    <lineage>
        <taxon>Bacteria</taxon>
        <taxon>Pseudomonadati</taxon>
        <taxon>Bacteroidota</taxon>
        <taxon>Flavobacteriia</taxon>
        <taxon>Flavobacteriales</taxon>
        <taxon>Flavobacteriaceae</taxon>
        <taxon>Tenacibaculum</taxon>
        <taxon>Tenacibaculum finnmarkense</taxon>
    </lineage>
</organism>
<dbReference type="AlphaFoldDB" id="A0A2I2LDQ5"/>
<gene>
    <name evidence="2" type="primary">cobN</name>
    <name evidence="2" type="ORF">TNO010_120242</name>
</gene>
<dbReference type="InterPro" id="IPR003672">
    <property type="entry name" value="CobN/Mg_chltase"/>
</dbReference>
<evidence type="ECO:0000313" key="2">
    <source>
        <dbReference type="EMBL" id="SOS58436.1"/>
    </source>
</evidence>
<protein>
    <submittedName>
        <fullName evidence="2">Aerobic cobaltochelatase subunit CobN</fullName>
        <ecNumber evidence="2">6.6.1.2</ecNumber>
    </submittedName>
</protein>